<reference evidence="1 2" key="1">
    <citation type="submission" date="2019-02" db="EMBL/GenBank/DDBJ databases">
        <title>Genomic Encyclopedia of Type Strains, Phase IV (KMG-IV): sequencing the most valuable type-strain genomes for metagenomic binning, comparative biology and taxonomic classification.</title>
        <authorList>
            <person name="Goeker M."/>
        </authorList>
    </citation>
    <scope>NUCLEOTIDE SEQUENCE [LARGE SCALE GENOMIC DNA]</scope>
    <source>
        <strain evidence="1 2">DSM 101727</strain>
    </source>
</reference>
<keyword evidence="2" id="KW-1185">Reference proteome</keyword>
<evidence type="ECO:0000313" key="2">
    <source>
        <dbReference type="Proteomes" id="UP000294257"/>
    </source>
</evidence>
<dbReference type="SUPFAM" id="SSF142906">
    <property type="entry name" value="YjbR-like"/>
    <property type="match status" value="1"/>
</dbReference>
<name>A0A4Q7KK76_9PSEU</name>
<gene>
    <name evidence="1" type="ORF">EV193_107295</name>
</gene>
<dbReference type="AlphaFoldDB" id="A0A4Q7KK76"/>
<dbReference type="Pfam" id="PF04237">
    <property type="entry name" value="YjbR"/>
    <property type="match status" value="1"/>
</dbReference>
<dbReference type="Gene3D" id="3.90.1150.30">
    <property type="match status" value="1"/>
</dbReference>
<dbReference type="RefSeq" id="WP_207222739.1">
    <property type="nucleotide sequence ID" value="NZ_SGWQ01000007.1"/>
</dbReference>
<protein>
    <submittedName>
        <fullName evidence="1">Putative DNA-binding protein (MmcQ/YjbR family)</fullName>
    </submittedName>
</protein>
<dbReference type="InterPro" id="IPR058532">
    <property type="entry name" value="YjbR/MT2646/Rv2570-like"/>
</dbReference>
<organism evidence="1 2">
    <name type="scientific">Herbihabitans rhizosphaerae</name>
    <dbReference type="NCBI Taxonomy" id="1872711"/>
    <lineage>
        <taxon>Bacteria</taxon>
        <taxon>Bacillati</taxon>
        <taxon>Actinomycetota</taxon>
        <taxon>Actinomycetes</taxon>
        <taxon>Pseudonocardiales</taxon>
        <taxon>Pseudonocardiaceae</taxon>
        <taxon>Herbihabitans</taxon>
    </lineage>
</organism>
<sequence length="117" mass="12884">MLAQDIHAEVLEFALRFPEAYGEPGWGGTIVKVRKKMFVYLNADDGDDPVAYNVKLADPDAHAHALSLPRAARMGALGQYGWVYVPFGAHTPVDLLCEWVEDSYRAIAPKKLVAELG</sequence>
<keyword evidence="1" id="KW-0238">DNA-binding</keyword>
<evidence type="ECO:0000313" key="1">
    <source>
        <dbReference type="EMBL" id="RZS36614.1"/>
    </source>
</evidence>
<dbReference type="InterPro" id="IPR038056">
    <property type="entry name" value="YjbR-like_sf"/>
</dbReference>
<accession>A0A4Q7KK76</accession>
<comment type="caution">
    <text evidence="1">The sequence shown here is derived from an EMBL/GenBank/DDBJ whole genome shotgun (WGS) entry which is preliminary data.</text>
</comment>
<dbReference type="EMBL" id="SGWQ01000007">
    <property type="protein sequence ID" value="RZS36614.1"/>
    <property type="molecule type" value="Genomic_DNA"/>
</dbReference>
<dbReference type="Proteomes" id="UP000294257">
    <property type="component" value="Unassembled WGS sequence"/>
</dbReference>
<proteinExistence type="predicted"/>
<dbReference type="GO" id="GO:0003677">
    <property type="term" value="F:DNA binding"/>
    <property type="evidence" value="ECO:0007669"/>
    <property type="project" value="UniProtKB-KW"/>
</dbReference>